<evidence type="ECO:0000256" key="1">
    <source>
        <dbReference type="ARBA" id="ARBA00000085"/>
    </source>
</evidence>
<dbReference type="EC" id="2.7.13.3" evidence="2"/>
<name>A0A4R6XXJ9_9GAMM</name>
<evidence type="ECO:0000313" key="8">
    <source>
        <dbReference type="Proteomes" id="UP000295724"/>
    </source>
</evidence>
<dbReference type="SUPFAM" id="SSF52172">
    <property type="entry name" value="CheY-like"/>
    <property type="match status" value="1"/>
</dbReference>
<sequence length="468" mass="53137">MSLPNHIIKQIQQHYQASNWCLITLNQNNQIIKLNSKASSELNIHSKQQNIQDALPLLATEPLDESFFLPYYNHNEHVFDVHFIVDSSHKFVIMVPVDILHQQVQYKQQLAHDEEIEKLRFKALFNALELAQEELIRANQAKSFYISALSHEMGNPLNAIKGYNNLLQEQAIDLEQATAVIDKNVDKLNKIITQAIDYDNKKSHKNNFIFHPHQLIDELIKDFKIQAQQKSLTLINQVDKKLSVSSNQTKWQQILTNLISNAIKYTDQGSITIQSSINNEHLLVDVIDTGCGISSEFQPDLFTAWARENKSIAKGNGIGLVISKMMAEQLSADLFLLATNTTGSTFRFQFPKEKVVTVKHILLVDDDEDCLALFEYFLTQAQHQVTTANSIDTLAEQLSHKYFDAIITDLNLGKAQVTDVFHLLKDTKLKIVVTANPTAELTEKLYQYGFDLVLAKPLNQLDLVNSVA</sequence>
<dbReference type="Pfam" id="PF00512">
    <property type="entry name" value="HisKA"/>
    <property type="match status" value="1"/>
</dbReference>
<keyword evidence="8" id="KW-1185">Reference proteome</keyword>
<dbReference type="InterPro" id="IPR004358">
    <property type="entry name" value="Sig_transdc_His_kin-like_C"/>
</dbReference>
<dbReference type="Pfam" id="PF00072">
    <property type="entry name" value="Response_reg"/>
    <property type="match status" value="1"/>
</dbReference>
<dbReference type="Proteomes" id="UP000295724">
    <property type="component" value="Unassembled WGS sequence"/>
</dbReference>
<dbReference type="InterPro" id="IPR001789">
    <property type="entry name" value="Sig_transdc_resp-reg_receiver"/>
</dbReference>
<dbReference type="EMBL" id="SNZB01000001">
    <property type="protein sequence ID" value="TDR23329.1"/>
    <property type="molecule type" value="Genomic_DNA"/>
</dbReference>
<proteinExistence type="predicted"/>
<dbReference type="SUPFAM" id="SSF55874">
    <property type="entry name" value="ATPase domain of HSP90 chaperone/DNA topoisomerase II/histidine kinase"/>
    <property type="match status" value="1"/>
</dbReference>
<dbReference type="InterPro" id="IPR003594">
    <property type="entry name" value="HATPase_dom"/>
</dbReference>
<evidence type="ECO:0000313" key="7">
    <source>
        <dbReference type="EMBL" id="TDR23329.1"/>
    </source>
</evidence>
<dbReference type="InterPro" id="IPR036097">
    <property type="entry name" value="HisK_dim/P_sf"/>
</dbReference>
<dbReference type="CDD" id="cd00075">
    <property type="entry name" value="HATPase"/>
    <property type="match status" value="1"/>
</dbReference>
<dbReference type="Gene3D" id="3.40.50.2300">
    <property type="match status" value="1"/>
</dbReference>
<feature type="modified residue" description="4-aspartylphosphate" evidence="4">
    <location>
        <position position="409"/>
    </location>
</feature>
<dbReference type="AlphaFoldDB" id="A0A4R6XXJ9"/>
<dbReference type="RefSeq" id="WP_099018022.1">
    <property type="nucleotide sequence ID" value="NZ_NIHB01000001.1"/>
</dbReference>
<dbReference type="PANTHER" id="PTHR43547:SF2">
    <property type="entry name" value="HYBRID SIGNAL TRANSDUCTION HISTIDINE KINASE C"/>
    <property type="match status" value="1"/>
</dbReference>
<dbReference type="Pfam" id="PF02518">
    <property type="entry name" value="HATPase_c"/>
    <property type="match status" value="1"/>
</dbReference>
<evidence type="ECO:0000256" key="2">
    <source>
        <dbReference type="ARBA" id="ARBA00012438"/>
    </source>
</evidence>
<dbReference type="SMART" id="SM00387">
    <property type="entry name" value="HATPase_c"/>
    <property type="match status" value="1"/>
</dbReference>
<feature type="domain" description="Response regulatory" evidence="6">
    <location>
        <begin position="360"/>
        <end position="468"/>
    </location>
</feature>
<dbReference type="SMART" id="SM00388">
    <property type="entry name" value="HisKA"/>
    <property type="match status" value="1"/>
</dbReference>
<dbReference type="SMART" id="SM00448">
    <property type="entry name" value="REC"/>
    <property type="match status" value="1"/>
</dbReference>
<gene>
    <name evidence="7" type="ORF">C8D91_0189</name>
</gene>
<dbReference type="InterPro" id="IPR036890">
    <property type="entry name" value="HATPase_C_sf"/>
</dbReference>
<dbReference type="PANTHER" id="PTHR43547">
    <property type="entry name" value="TWO-COMPONENT HISTIDINE KINASE"/>
    <property type="match status" value="1"/>
</dbReference>
<comment type="catalytic activity">
    <reaction evidence="1">
        <text>ATP + protein L-histidine = ADP + protein N-phospho-L-histidine.</text>
        <dbReference type="EC" id="2.7.13.3"/>
    </reaction>
</comment>
<dbReference type="InterPro" id="IPR011006">
    <property type="entry name" value="CheY-like_superfamily"/>
</dbReference>
<comment type="caution">
    <text evidence="7">The sequence shown here is derived from an EMBL/GenBank/DDBJ whole genome shotgun (WGS) entry which is preliminary data.</text>
</comment>
<protein>
    <recommendedName>
        <fullName evidence="2">histidine kinase</fullName>
        <ecNumber evidence="2">2.7.13.3</ecNumber>
    </recommendedName>
</protein>
<accession>A0A4R6XXJ9</accession>
<dbReference type="CDD" id="cd00156">
    <property type="entry name" value="REC"/>
    <property type="match status" value="1"/>
</dbReference>
<keyword evidence="7" id="KW-0418">Kinase</keyword>
<evidence type="ECO:0000256" key="4">
    <source>
        <dbReference type="PROSITE-ProRule" id="PRU00169"/>
    </source>
</evidence>
<dbReference type="SUPFAM" id="SSF47384">
    <property type="entry name" value="Homodimeric domain of signal transducing histidine kinase"/>
    <property type="match status" value="1"/>
</dbReference>
<evidence type="ECO:0000259" key="6">
    <source>
        <dbReference type="PROSITE" id="PS50110"/>
    </source>
</evidence>
<reference evidence="7 8" key="1">
    <citation type="submission" date="2019-03" db="EMBL/GenBank/DDBJ databases">
        <title>Genomic Encyclopedia of Type Strains, Phase IV (KMG-IV): sequencing the most valuable type-strain genomes for metagenomic binning, comparative biology and taxonomic classification.</title>
        <authorList>
            <person name="Goeker M."/>
        </authorList>
    </citation>
    <scope>NUCLEOTIDE SEQUENCE [LARGE SCALE GENOMIC DNA]</scope>
    <source>
        <strain evidence="7 8">DSM 25488</strain>
    </source>
</reference>
<dbReference type="CDD" id="cd00082">
    <property type="entry name" value="HisKA"/>
    <property type="match status" value="1"/>
</dbReference>
<keyword evidence="3 4" id="KW-0597">Phosphoprotein</keyword>
<keyword evidence="7" id="KW-0808">Transferase</keyword>
<feature type="domain" description="Histidine kinase" evidence="5">
    <location>
        <begin position="148"/>
        <end position="354"/>
    </location>
</feature>
<dbReference type="PROSITE" id="PS50110">
    <property type="entry name" value="RESPONSE_REGULATORY"/>
    <property type="match status" value="1"/>
</dbReference>
<dbReference type="OrthoDB" id="9764438at2"/>
<evidence type="ECO:0000256" key="3">
    <source>
        <dbReference type="ARBA" id="ARBA00022553"/>
    </source>
</evidence>
<dbReference type="InterPro" id="IPR003661">
    <property type="entry name" value="HisK_dim/P_dom"/>
</dbReference>
<dbReference type="Gene3D" id="3.30.565.10">
    <property type="entry name" value="Histidine kinase-like ATPase, C-terminal domain"/>
    <property type="match status" value="1"/>
</dbReference>
<dbReference type="PROSITE" id="PS50109">
    <property type="entry name" value="HIS_KIN"/>
    <property type="match status" value="1"/>
</dbReference>
<evidence type="ECO:0000259" key="5">
    <source>
        <dbReference type="PROSITE" id="PS50109"/>
    </source>
</evidence>
<dbReference type="GO" id="GO:0000155">
    <property type="term" value="F:phosphorelay sensor kinase activity"/>
    <property type="evidence" value="ECO:0007669"/>
    <property type="project" value="InterPro"/>
</dbReference>
<dbReference type="Gene3D" id="1.10.287.130">
    <property type="match status" value="1"/>
</dbReference>
<dbReference type="PRINTS" id="PR00344">
    <property type="entry name" value="BCTRLSENSOR"/>
</dbReference>
<dbReference type="InterPro" id="IPR005467">
    <property type="entry name" value="His_kinase_dom"/>
</dbReference>
<organism evidence="7 8">
    <name type="scientific">Marinicella litoralis</name>
    <dbReference type="NCBI Taxonomy" id="644220"/>
    <lineage>
        <taxon>Bacteria</taxon>
        <taxon>Pseudomonadati</taxon>
        <taxon>Pseudomonadota</taxon>
        <taxon>Gammaproteobacteria</taxon>
        <taxon>Lysobacterales</taxon>
        <taxon>Marinicellaceae</taxon>
        <taxon>Marinicella</taxon>
    </lineage>
</organism>